<keyword evidence="3" id="KW-1185">Reference proteome</keyword>
<feature type="compositionally biased region" description="Pro residues" evidence="1">
    <location>
        <begin position="105"/>
        <end position="133"/>
    </location>
</feature>
<dbReference type="AlphaFoldDB" id="A0AA36DWH5"/>
<accession>A0AA36DWH5</accession>
<name>A0AA36DWH5_LACSI</name>
<organism evidence="2 3">
    <name type="scientific">Lactuca saligna</name>
    <name type="common">Willowleaf lettuce</name>
    <dbReference type="NCBI Taxonomy" id="75948"/>
    <lineage>
        <taxon>Eukaryota</taxon>
        <taxon>Viridiplantae</taxon>
        <taxon>Streptophyta</taxon>
        <taxon>Embryophyta</taxon>
        <taxon>Tracheophyta</taxon>
        <taxon>Spermatophyta</taxon>
        <taxon>Magnoliopsida</taxon>
        <taxon>eudicotyledons</taxon>
        <taxon>Gunneridae</taxon>
        <taxon>Pentapetalae</taxon>
        <taxon>asterids</taxon>
        <taxon>campanulids</taxon>
        <taxon>Asterales</taxon>
        <taxon>Asteraceae</taxon>
        <taxon>Cichorioideae</taxon>
        <taxon>Cichorieae</taxon>
        <taxon>Lactucinae</taxon>
        <taxon>Lactuca</taxon>
    </lineage>
</organism>
<dbReference type="Proteomes" id="UP001177003">
    <property type="component" value="Chromosome 2"/>
</dbReference>
<sequence length="133" mass="14382">MIQDETSPKPVSPSPQVEIVPPLLTPIKTVAFHQDDQEESNSNFQIVVLSQVSVIVKITQSLEKRLTKAKKDVADMKRLIALVDIDVDDMVADDTPSNSPGDNPLTPPPPSINLPPPSHPPPHIPSPPPNSLP</sequence>
<evidence type="ECO:0000313" key="3">
    <source>
        <dbReference type="Proteomes" id="UP001177003"/>
    </source>
</evidence>
<dbReference type="EMBL" id="OX465078">
    <property type="protein sequence ID" value="CAI9274151.1"/>
    <property type="molecule type" value="Genomic_DNA"/>
</dbReference>
<evidence type="ECO:0000313" key="2">
    <source>
        <dbReference type="EMBL" id="CAI9274151.1"/>
    </source>
</evidence>
<gene>
    <name evidence="2" type="ORF">LSALG_LOCUS14248</name>
</gene>
<evidence type="ECO:0000256" key="1">
    <source>
        <dbReference type="SAM" id="MobiDB-lite"/>
    </source>
</evidence>
<proteinExistence type="predicted"/>
<reference evidence="2" key="1">
    <citation type="submission" date="2023-04" db="EMBL/GenBank/DDBJ databases">
        <authorList>
            <person name="Vijverberg K."/>
            <person name="Xiong W."/>
            <person name="Schranz E."/>
        </authorList>
    </citation>
    <scope>NUCLEOTIDE SEQUENCE</scope>
</reference>
<feature type="region of interest" description="Disordered" evidence="1">
    <location>
        <begin position="87"/>
        <end position="133"/>
    </location>
</feature>
<protein>
    <submittedName>
        <fullName evidence="2">Uncharacterized protein</fullName>
    </submittedName>
</protein>